<sequence length="642" mass="73084">MRVKGKRMKKKVMREKKKGDNEGENEVESCKVVGRKNNKREDEDSNSETEEELNTTKKRRTLRNKNYELQLKDDGETYKFLEDGYGREESVKEKEKTVAKNLEKKVDIVHVGFGIVVLKENHKTQDKQGNNMHKKATCFSGMKYKCAGTGLLSMMAARTMAESSSEKGTVSACESYLPMFKLMRKVLHFNGMQKNVHIFNKRSDELQLGVDIASRADVLVSEILDSELLGEGLIPTLQNAHDKLLVENPLTVPYRATTYGQSSRSVGLPTYAESLKSVRTAGSPCNTRIIVSSLVLLVESKYLWKLHDIHNNEAQTMDGVHLAPVGLETVLHVKPQQYAMHCDAILEEIRLLSEPFKMFEFDFWKRPDSRGETEVYVSTIAEGRVHAVISWWVLQLDFEGTVFYSTAPRWISSPFNTSNADWCDHWKQCVWFVPGMGVPVLQHEQVHLQASHDDISFSYNLQNHNLRTESAHYELYSGGYQLTLSPERIAVYGDKEWRYTVFTATRDAAKVCRVCVVADDSVFLTVLVAHLSTSSRVISLFPGLQEKGAKYLQSIANANGFSMDRVKVLGNNRIHRTCLTMNDTNGEKVTFIVFKFFTDVCFAFSKNLCRSQFERNGMVTEVFLSSGYEETWFPNSELQKSF</sequence>
<name>A0A835ICB6_9MAGN</name>
<feature type="region of interest" description="Disordered" evidence="5">
    <location>
        <begin position="1"/>
        <end position="57"/>
    </location>
</feature>
<dbReference type="Proteomes" id="UP000631114">
    <property type="component" value="Unassembled WGS sequence"/>
</dbReference>
<dbReference type="Gene3D" id="2.70.160.11">
    <property type="entry name" value="Hnrnp arginine n-methyltransferase1"/>
    <property type="match status" value="1"/>
</dbReference>
<proteinExistence type="predicted"/>
<dbReference type="EMBL" id="JADFTS010000003">
    <property type="protein sequence ID" value="KAF9613737.1"/>
    <property type="molecule type" value="Genomic_DNA"/>
</dbReference>
<dbReference type="SUPFAM" id="SSF53335">
    <property type="entry name" value="S-adenosyl-L-methionine-dependent methyltransferases"/>
    <property type="match status" value="1"/>
</dbReference>
<evidence type="ECO:0000256" key="4">
    <source>
        <dbReference type="PROSITE-ProRule" id="PRU01015"/>
    </source>
</evidence>
<keyword evidence="1 4" id="KW-0489">Methyltransferase</keyword>
<organism evidence="7 8">
    <name type="scientific">Coptis chinensis</name>
    <dbReference type="NCBI Taxonomy" id="261450"/>
    <lineage>
        <taxon>Eukaryota</taxon>
        <taxon>Viridiplantae</taxon>
        <taxon>Streptophyta</taxon>
        <taxon>Embryophyta</taxon>
        <taxon>Tracheophyta</taxon>
        <taxon>Spermatophyta</taxon>
        <taxon>Magnoliopsida</taxon>
        <taxon>Ranunculales</taxon>
        <taxon>Ranunculaceae</taxon>
        <taxon>Coptidoideae</taxon>
        <taxon>Coptis</taxon>
    </lineage>
</organism>
<dbReference type="PANTHER" id="PTHR11006">
    <property type="entry name" value="PROTEIN ARGININE N-METHYLTRANSFERASE"/>
    <property type="match status" value="1"/>
</dbReference>
<evidence type="ECO:0000256" key="3">
    <source>
        <dbReference type="ARBA" id="ARBA00022691"/>
    </source>
</evidence>
<accession>A0A835ICB6</accession>
<gene>
    <name evidence="7" type="ORF">IFM89_010247</name>
</gene>
<protein>
    <recommendedName>
        <fullName evidence="6">Protein arginine N-methyltransferase domain-containing protein</fullName>
    </recommendedName>
</protein>
<evidence type="ECO:0000256" key="1">
    <source>
        <dbReference type="ARBA" id="ARBA00022603"/>
    </source>
</evidence>
<dbReference type="PANTHER" id="PTHR11006:SF4">
    <property type="entry name" value="PROTEIN ARGININE N-METHYLTRANSFERASE 7"/>
    <property type="match status" value="1"/>
</dbReference>
<feature type="compositionally biased region" description="Acidic residues" evidence="5">
    <location>
        <begin position="43"/>
        <end position="53"/>
    </location>
</feature>
<dbReference type="InterPro" id="IPR029063">
    <property type="entry name" value="SAM-dependent_MTases_sf"/>
</dbReference>
<dbReference type="InterPro" id="IPR055135">
    <property type="entry name" value="PRMT_dom"/>
</dbReference>
<keyword evidence="8" id="KW-1185">Reference proteome</keyword>
<dbReference type="AlphaFoldDB" id="A0A835ICB6"/>
<keyword evidence="3 4" id="KW-0949">S-adenosyl-L-methionine</keyword>
<evidence type="ECO:0000313" key="7">
    <source>
        <dbReference type="EMBL" id="KAF9613737.1"/>
    </source>
</evidence>
<dbReference type="PROSITE" id="PS51678">
    <property type="entry name" value="SAM_MT_PRMT"/>
    <property type="match status" value="1"/>
</dbReference>
<reference evidence="7 8" key="1">
    <citation type="submission" date="2020-10" db="EMBL/GenBank/DDBJ databases">
        <title>The Coptis chinensis genome and diversification of protoberbering-type alkaloids.</title>
        <authorList>
            <person name="Wang B."/>
            <person name="Shu S."/>
            <person name="Song C."/>
            <person name="Liu Y."/>
        </authorList>
    </citation>
    <scope>NUCLEOTIDE SEQUENCE [LARGE SCALE GENOMIC DNA]</scope>
    <source>
        <strain evidence="7">HL-2020</strain>
        <tissue evidence="7">Leaf</tissue>
    </source>
</reference>
<keyword evidence="2 4" id="KW-0808">Transferase</keyword>
<dbReference type="GO" id="GO:0032259">
    <property type="term" value="P:methylation"/>
    <property type="evidence" value="ECO:0007669"/>
    <property type="project" value="UniProtKB-KW"/>
</dbReference>
<dbReference type="Gene3D" id="3.40.50.150">
    <property type="entry name" value="Vaccinia Virus protein VP39"/>
    <property type="match status" value="2"/>
</dbReference>
<feature type="compositionally biased region" description="Basic residues" evidence="5">
    <location>
        <begin position="1"/>
        <end position="16"/>
    </location>
</feature>
<dbReference type="OrthoDB" id="412876at2759"/>
<evidence type="ECO:0000256" key="2">
    <source>
        <dbReference type="ARBA" id="ARBA00022679"/>
    </source>
</evidence>
<evidence type="ECO:0000313" key="8">
    <source>
        <dbReference type="Proteomes" id="UP000631114"/>
    </source>
</evidence>
<dbReference type="GO" id="GO:0042054">
    <property type="term" value="F:histone methyltransferase activity"/>
    <property type="evidence" value="ECO:0007669"/>
    <property type="project" value="TreeGrafter"/>
</dbReference>
<dbReference type="GO" id="GO:0016274">
    <property type="term" value="F:protein-arginine N-methyltransferase activity"/>
    <property type="evidence" value="ECO:0007669"/>
    <property type="project" value="InterPro"/>
</dbReference>
<dbReference type="FunFam" id="2.70.160.11:FF:000017">
    <property type="entry name" value="Protein arginine N-methyltransferase 1.6"/>
    <property type="match status" value="1"/>
</dbReference>
<evidence type="ECO:0000259" key="6">
    <source>
        <dbReference type="Pfam" id="PF22528"/>
    </source>
</evidence>
<dbReference type="Pfam" id="PF22528">
    <property type="entry name" value="PRMT_C"/>
    <property type="match status" value="1"/>
</dbReference>
<dbReference type="InterPro" id="IPR025799">
    <property type="entry name" value="Arg_MeTrfase"/>
</dbReference>
<comment type="caution">
    <text evidence="7">The sequence shown here is derived from an EMBL/GenBank/DDBJ whole genome shotgun (WGS) entry which is preliminary data.</text>
</comment>
<evidence type="ECO:0000256" key="5">
    <source>
        <dbReference type="SAM" id="MobiDB-lite"/>
    </source>
</evidence>
<feature type="domain" description="Protein arginine N-methyltransferase" evidence="6">
    <location>
        <begin position="345"/>
        <end position="462"/>
    </location>
</feature>